<dbReference type="InterPro" id="IPR025714">
    <property type="entry name" value="Methyltranfer_dom"/>
</dbReference>
<evidence type="ECO:0000313" key="2">
    <source>
        <dbReference type="EMBL" id="CAG8636966.1"/>
    </source>
</evidence>
<feature type="domain" description="Methyltransferase" evidence="1">
    <location>
        <begin position="84"/>
        <end position="117"/>
    </location>
</feature>
<keyword evidence="3" id="KW-1185">Reference proteome</keyword>
<dbReference type="Pfam" id="PF13847">
    <property type="entry name" value="Methyltransf_31"/>
    <property type="match status" value="1"/>
</dbReference>
<dbReference type="Proteomes" id="UP000789570">
    <property type="component" value="Unassembled WGS sequence"/>
</dbReference>
<evidence type="ECO:0000313" key="3">
    <source>
        <dbReference type="Proteomes" id="UP000789570"/>
    </source>
</evidence>
<name>A0A9N9DFH9_9GLOM</name>
<protein>
    <submittedName>
        <fullName evidence="2">10620_t:CDS:1</fullName>
    </submittedName>
</protein>
<comment type="caution">
    <text evidence="2">The sequence shown here is derived from an EMBL/GenBank/DDBJ whole genome shotgun (WGS) entry which is preliminary data.</text>
</comment>
<proteinExistence type="predicted"/>
<dbReference type="Gene3D" id="3.40.50.150">
    <property type="entry name" value="Vaccinia Virus protein VP39"/>
    <property type="match status" value="1"/>
</dbReference>
<dbReference type="OrthoDB" id="2013972at2759"/>
<organism evidence="2 3">
    <name type="scientific">Funneliformis caledonium</name>
    <dbReference type="NCBI Taxonomy" id="1117310"/>
    <lineage>
        <taxon>Eukaryota</taxon>
        <taxon>Fungi</taxon>
        <taxon>Fungi incertae sedis</taxon>
        <taxon>Mucoromycota</taxon>
        <taxon>Glomeromycotina</taxon>
        <taxon>Glomeromycetes</taxon>
        <taxon>Glomerales</taxon>
        <taxon>Glomeraceae</taxon>
        <taxon>Funneliformis</taxon>
    </lineage>
</organism>
<dbReference type="InterPro" id="IPR029063">
    <property type="entry name" value="SAM-dependent_MTases_sf"/>
</dbReference>
<gene>
    <name evidence="2" type="ORF">FCALED_LOCUS10365</name>
</gene>
<accession>A0A9N9DFH9</accession>
<sequence>MGNIFTKPVINKAKIPFNTNTTNMDYENFHYVEGRRFHNVQTSKYILPNDDEECDRLHMQHFLMRYVWQGNFASPVEHILKRVGSKVLDVGCGASSWSFEMATNYPNAEITGVDISPI</sequence>
<dbReference type="EMBL" id="CAJVPQ010003769">
    <property type="protein sequence ID" value="CAG8636966.1"/>
    <property type="molecule type" value="Genomic_DNA"/>
</dbReference>
<reference evidence="2" key="1">
    <citation type="submission" date="2021-06" db="EMBL/GenBank/DDBJ databases">
        <authorList>
            <person name="Kallberg Y."/>
            <person name="Tangrot J."/>
            <person name="Rosling A."/>
        </authorList>
    </citation>
    <scope>NUCLEOTIDE SEQUENCE</scope>
    <source>
        <strain evidence="2">UK204</strain>
    </source>
</reference>
<dbReference type="CDD" id="cd02440">
    <property type="entry name" value="AdoMet_MTases"/>
    <property type="match status" value="1"/>
</dbReference>
<dbReference type="SUPFAM" id="SSF53335">
    <property type="entry name" value="S-adenosyl-L-methionine-dependent methyltransferases"/>
    <property type="match status" value="1"/>
</dbReference>
<evidence type="ECO:0000259" key="1">
    <source>
        <dbReference type="Pfam" id="PF13847"/>
    </source>
</evidence>
<dbReference type="AlphaFoldDB" id="A0A9N9DFH9"/>